<protein>
    <submittedName>
        <fullName evidence="1">DUF6308 family protein</fullName>
    </submittedName>
</protein>
<dbReference type="Pfam" id="PF19827">
    <property type="entry name" value="DUF6308"/>
    <property type="match status" value="1"/>
</dbReference>
<keyword evidence="2" id="KW-1185">Reference proteome</keyword>
<sequence length="238" mass="25787">MSDWDRASVPPEWPTVSSQVLSRARERALQAIHGTDKASAAERLSVFYDVSTNYAGATFAGLTPNELGDITSTDLHATSLLSVEVGPQATRRLLTSGTARDQTLRALRAVPDVELELANAETFLAMESLYSTVKAALSSSSSKSSNPWVTTSKLCARKRPALFPVRDRNVCGLLGILGLSDFRADWAVFQYLVQDPDVVAAIDELPGLVALAGAGRPVELDRQRLRLLDAALWTCTVW</sequence>
<evidence type="ECO:0000313" key="2">
    <source>
        <dbReference type="Proteomes" id="UP001056535"/>
    </source>
</evidence>
<name>A0ABY4YF19_9MICO</name>
<proteinExistence type="predicted"/>
<gene>
    <name evidence="1" type="ORF">NF557_12070</name>
</gene>
<dbReference type="EMBL" id="CP099490">
    <property type="protein sequence ID" value="USQ75354.1"/>
    <property type="molecule type" value="Genomic_DNA"/>
</dbReference>
<dbReference type="RefSeq" id="WP_252619679.1">
    <property type="nucleotide sequence ID" value="NZ_CP099490.1"/>
</dbReference>
<dbReference type="Proteomes" id="UP001056535">
    <property type="component" value="Chromosome"/>
</dbReference>
<organism evidence="1 2">
    <name type="scientific">Ornithinimicrobium cryptoxanthini</name>
    <dbReference type="NCBI Taxonomy" id="2934161"/>
    <lineage>
        <taxon>Bacteria</taxon>
        <taxon>Bacillati</taxon>
        <taxon>Actinomycetota</taxon>
        <taxon>Actinomycetes</taxon>
        <taxon>Micrococcales</taxon>
        <taxon>Ornithinimicrobiaceae</taxon>
        <taxon>Ornithinimicrobium</taxon>
    </lineage>
</organism>
<accession>A0ABY4YF19</accession>
<dbReference type="InterPro" id="IPR046275">
    <property type="entry name" value="DUF6308"/>
</dbReference>
<reference evidence="1" key="1">
    <citation type="submission" date="2022-06" db="EMBL/GenBank/DDBJ databases">
        <title>Ornithinimicrobium JY.X270.</title>
        <authorList>
            <person name="Huang Y."/>
        </authorList>
    </citation>
    <scope>NUCLEOTIDE SEQUENCE</scope>
    <source>
        <strain evidence="1">JY.X270</strain>
    </source>
</reference>
<evidence type="ECO:0000313" key="1">
    <source>
        <dbReference type="EMBL" id="USQ75354.1"/>
    </source>
</evidence>